<evidence type="ECO:0000313" key="2">
    <source>
        <dbReference type="Proteomes" id="UP001319827"/>
    </source>
</evidence>
<protein>
    <submittedName>
        <fullName evidence="1">Uncharacterized protein</fullName>
    </submittedName>
</protein>
<accession>A0ABN6DVZ6</accession>
<name>A0ABN6DVZ6_9BACT</name>
<organism evidence="1 2">
    <name type="scientific">Desulfuromonas versatilis</name>
    <dbReference type="NCBI Taxonomy" id="2802975"/>
    <lineage>
        <taxon>Bacteria</taxon>
        <taxon>Pseudomonadati</taxon>
        <taxon>Thermodesulfobacteriota</taxon>
        <taxon>Desulfuromonadia</taxon>
        <taxon>Desulfuromonadales</taxon>
        <taxon>Desulfuromonadaceae</taxon>
        <taxon>Desulfuromonas</taxon>
    </lineage>
</organism>
<sequence>MKNHRYNPDNLKPLAFVNDPDPRSNFFERFDPDIRNFRPLTLNDHYASISFYTLVPPVPEKIITHYETGKNLFFYAWFAYRFYPVAQLHVYTTLEMALKERIGVGNLRSASKSVNQRPGLKAYILFAKQQGWVRNEGFQRWWQSARVRAEHRASMELIAEMERTGATEAVWDPSKVEITEQDKSWDFMTALAESAPKIRNEYAHGSSMLHRSVLGSFEVVAEFIKQLWPAGNSFVQMP</sequence>
<evidence type="ECO:0000313" key="1">
    <source>
        <dbReference type="EMBL" id="BCR04288.1"/>
    </source>
</evidence>
<dbReference type="RefSeq" id="WP_221251722.1">
    <property type="nucleotide sequence ID" value="NZ_AP024355.1"/>
</dbReference>
<gene>
    <name evidence="1" type="ORF">DESUT3_13570</name>
</gene>
<reference evidence="1 2" key="2">
    <citation type="journal article" date="2021" name="Int. J. Syst. Evol. Microbiol.">
        <title>Isolation and Polyphasic Characterization of Desulfuromonas versatilis sp. Nov., an Electrogenic Bacteria Capable of Versatile Metabolism Isolated from a Graphene Oxide-Reducing Enrichment Culture.</title>
        <authorList>
            <person name="Xie L."/>
            <person name="Yoshida N."/>
            <person name="Ishii S."/>
            <person name="Meng L."/>
        </authorList>
    </citation>
    <scope>NUCLEOTIDE SEQUENCE [LARGE SCALE GENOMIC DNA]</scope>
    <source>
        <strain evidence="1 2">NIT-T3</strain>
    </source>
</reference>
<keyword evidence="2" id="KW-1185">Reference proteome</keyword>
<dbReference type="EMBL" id="AP024355">
    <property type="protein sequence ID" value="BCR04288.1"/>
    <property type="molecule type" value="Genomic_DNA"/>
</dbReference>
<reference evidence="1 2" key="1">
    <citation type="journal article" date="2016" name="C (Basel)">
        <title>Selective Growth of and Electricity Production by Marine Exoelectrogenic Bacteria in Self-Aggregated Hydrogel of Microbially Reduced Graphene Oxide.</title>
        <authorList>
            <person name="Yoshida N."/>
            <person name="Goto Y."/>
            <person name="Miyata Y."/>
        </authorList>
    </citation>
    <scope>NUCLEOTIDE SEQUENCE [LARGE SCALE GENOMIC DNA]</scope>
    <source>
        <strain evidence="1 2">NIT-T3</strain>
    </source>
</reference>
<proteinExistence type="predicted"/>
<dbReference type="Proteomes" id="UP001319827">
    <property type="component" value="Chromosome"/>
</dbReference>